<dbReference type="Proteomes" id="UP000289257">
    <property type="component" value="Unassembled WGS sequence"/>
</dbReference>
<evidence type="ECO:0008006" key="5">
    <source>
        <dbReference type="Google" id="ProtNLM"/>
    </source>
</evidence>
<evidence type="ECO:0000256" key="2">
    <source>
        <dbReference type="SAM" id="Phobius"/>
    </source>
</evidence>
<protein>
    <recommendedName>
        <fullName evidence="5">DUF5673 domain-containing protein</fullName>
    </recommendedName>
</protein>
<feature type="compositionally biased region" description="Acidic residues" evidence="1">
    <location>
        <begin position="26"/>
        <end position="36"/>
    </location>
</feature>
<feature type="compositionally biased region" description="Polar residues" evidence="1">
    <location>
        <begin position="46"/>
        <end position="55"/>
    </location>
</feature>
<comment type="caution">
    <text evidence="3">The sequence shown here is derived from an EMBL/GenBank/DDBJ whole genome shotgun (WGS) entry which is preliminary data.</text>
</comment>
<organism evidence="3 4">
    <name type="scientific">Candidatus Microsaccharimonas sossegonensis</name>
    <dbReference type="NCBI Taxonomy" id="2506948"/>
    <lineage>
        <taxon>Bacteria</taxon>
        <taxon>Candidatus Saccharimonadota</taxon>
        <taxon>Candidatus Saccharimonadia</taxon>
        <taxon>Candidatus Saccharimonadales</taxon>
        <taxon>Candidatus Saccharimonadaceae</taxon>
        <taxon>Candidatus Microsaccharimonas</taxon>
    </lineage>
</organism>
<gene>
    <name evidence="3" type="ORF">EOT05_01365</name>
</gene>
<feature type="region of interest" description="Disordered" evidence="1">
    <location>
        <begin position="1"/>
        <end position="55"/>
    </location>
</feature>
<accession>A0A4Q0AH28</accession>
<keyword evidence="2" id="KW-1133">Transmembrane helix</keyword>
<sequence length="205" mass="23488">MNPDEDKKNYWEKPEGSQEQPTPEVETPDNPEEQAPEGDLSRDTDNAQPDNTDTPVTWTAQEYVHIDKSPMWFVIFIFVVLALIAIDLLFLKSYTFSALVIVMAVAVIIYTRRPPRALTYALSIHQGLYVGEKLYHLDEFKSFGLIKDGEHHSIMLIPRKRFSLGVSVYFPEEAGEQIVDILGKRLPMEDLKLDVIDVVVRKLRL</sequence>
<evidence type="ECO:0000313" key="4">
    <source>
        <dbReference type="Proteomes" id="UP000289257"/>
    </source>
</evidence>
<evidence type="ECO:0000313" key="3">
    <source>
        <dbReference type="EMBL" id="RWZ78393.1"/>
    </source>
</evidence>
<proteinExistence type="predicted"/>
<keyword evidence="2" id="KW-0812">Transmembrane</keyword>
<name>A0A4Q0AH28_9BACT</name>
<dbReference type="EMBL" id="SCKX01000001">
    <property type="protein sequence ID" value="RWZ78393.1"/>
    <property type="molecule type" value="Genomic_DNA"/>
</dbReference>
<keyword evidence="2" id="KW-0472">Membrane</keyword>
<dbReference type="AlphaFoldDB" id="A0A4Q0AH28"/>
<keyword evidence="4" id="KW-1185">Reference proteome</keyword>
<feature type="transmembrane region" description="Helical" evidence="2">
    <location>
        <begin position="71"/>
        <end position="88"/>
    </location>
</feature>
<feature type="compositionally biased region" description="Basic and acidic residues" evidence="1">
    <location>
        <begin position="1"/>
        <end position="16"/>
    </location>
</feature>
<evidence type="ECO:0000256" key="1">
    <source>
        <dbReference type="SAM" id="MobiDB-lite"/>
    </source>
</evidence>
<reference evidence="3" key="1">
    <citation type="submission" date="2019-01" db="EMBL/GenBank/DDBJ databases">
        <title>Genomic signatures and co-occurrence patterns of the ultra-small Saccharimodia (Patescibacteria phylum) suggest a symbiotic lifestyle.</title>
        <authorList>
            <person name="Lemos L."/>
            <person name="Medeiros J."/>
            <person name="Andreote F."/>
            <person name="Fernandes G."/>
            <person name="Varani A."/>
            <person name="Oliveira G."/>
            <person name="Pylro V."/>
        </authorList>
    </citation>
    <scope>NUCLEOTIDE SEQUENCE [LARGE SCALE GENOMIC DNA]</scope>
    <source>
        <strain evidence="3">AMD02</strain>
    </source>
</reference>
<feature type="transmembrane region" description="Helical" evidence="2">
    <location>
        <begin position="94"/>
        <end position="111"/>
    </location>
</feature>